<dbReference type="Proteomes" id="UP001065265">
    <property type="component" value="Chromosome"/>
</dbReference>
<keyword evidence="1" id="KW-0132">Cell division</keyword>
<proteinExistence type="predicted"/>
<keyword evidence="2" id="KW-1185">Reference proteome</keyword>
<accession>A0ABY5T1A5</accession>
<dbReference type="Pfam" id="PF05164">
    <property type="entry name" value="ZapA"/>
    <property type="match status" value="1"/>
</dbReference>
<gene>
    <name evidence="1" type="ORF">L1F33_12470</name>
</gene>
<reference evidence="1" key="1">
    <citation type="submission" date="2022-02" db="EMBL/GenBank/DDBJ databases">
        <title>Qipengyuania spongiae sp. nov., isolated from marine sponge.</title>
        <authorList>
            <person name="Li Z."/>
            <person name="Zhang M."/>
        </authorList>
    </citation>
    <scope>NUCLEOTIDE SEQUENCE</scope>
    <source>
        <strain evidence="1">PHS-Z21</strain>
    </source>
</reference>
<protein>
    <submittedName>
        <fullName evidence="1">Cell division protein ZapA</fullName>
    </submittedName>
</protein>
<dbReference type="InterPro" id="IPR036192">
    <property type="entry name" value="Cell_div_ZapA-like_sf"/>
</dbReference>
<evidence type="ECO:0000313" key="1">
    <source>
        <dbReference type="EMBL" id="UVI39036.1"/>
    </source>
</evidence>
<dbReference type="EMBL" id="CP092471">
    <property type="protein sequence ID" value="UVI39036.1"/>
    <property type="molecule type" value="Genomic_DNA"/>
</dbReference>
<dbReference type="SUPFAM" id="SSF102829">
    <property type="entry name" value="Cell division protein ZapA-like"/>
    <property type="match status" value="1"/>
</dbReference>
<organism evidence="1 2">
    <name type="scientific">Qipengyuania spongiae</name>
    <dbReference type="NCBI Taxonomy" id="2909673"/>
    <lineage>
        <taxon>Bacteria</taxon>
        <taxon>Pseudomonadati</taxon>
        <taxon>Pseudomonadota</taxon>
        <taxon>Alphaproteobacteria</taxon>
        <taxon>Sphingomonadales</taxon>
        <taxon>Erythrobacteraceae</taxon>
        <taxon>Qipengyuania</taxon>
    </lineage>
</organism>
<evidence type="ECO:0000313" key="2">
    <source>
        <dbReference type="Proteomes" id="UP001065265"/>
    </source>
</evidence>
<dbReference type="GO" id="GO:0051301">
    <property type="term" value="P:cell division"/>
    <property type="evidence" value="ECO:0007669"/>
    <property type="project" value="UniProtKB-KW"/>
</dbReference>
<name>A0ABY5T1A5_9SPHN</name>
<keyword evidence="1" id="KW-0131">Cell cycle</keyword>
<sequence length="113" mass="11968">MSDVTLKVAGRNYTVACADGDEDRVRLLAGMIAERLERIGATLNTPMEAHNLLIASLILADELDEANNAVARSVTAPAPPPVDTGPDLTIDLEELAQRLENAADALESEAQTS</sequence>
<dbReference type="RefSeq" id="WP_265558218.1">
    <property type="nucleotide sequence ID" value="NZ_CP092471.1"/>
</dbReference>
<dbReference type="InterPro" id="IPR007838">
    <property type="entry name" value="Cell_div_ZapA-like"/>
</dbReference>